<dbReference type="Pfam" id="PF08275">
    <property type="entry name" value="DNAG_N"/>
    <property type="match status" value="1"/>
</dbReference>
<dbReference type="PROSITE" id="PS50880">
    <property type="entry name" value="TOPRIM"/>
    <property type="match status" value="1"/>
</dbReference>
<dbReference type="EMBL" id="BJVQ01000045">
    <property type="protein sequence ID" value="GEL47713.1"/>
    <property type="molecule type" value="Genomic_DNA"/>
</dbReference>
<dbReference type="SUPFAM" id="SSF55464">
    <property type="entry name" value="Origin of replication-binding domain, RBD-like"/>
    <property type="match status" value="1"/>
</dbReference>
<dbReference type="InterPro" id="IPR050219">
    <property type="entry name" value="DnaG_primase"/>
</dbReference>
<feature type="domain" description="Toprim" evidence="2">
    <location>
        <begin position="1434"/>
        <end position="1519"/>
    </location>
</feature>
<reference evidence="4 6" key="2">
    <citation type="submission" date="2020-08" db="EMBL/GenBank/DDBJ databases">
        <title>Sequencing the genomes of 1000 actinobacteria strains.</title>
        <authorList>
            <person name="Klenk H.-P."/>
        </authorList>
    </citation>
    <scope>NUCLEOTIDE SEQUENCE [LARGE SCALE GENOMIC DNA]</scope>
    <source>
        <strain evidence="4 6">DSM 9581</strain>
    </source>
</reference>
<dbReference type="GO" id="GO:0006269">
    <property type="term" value="P:DNA replication, synthesis of primer"/>
    <property type="evidence" value="ECO:0007669"/>
    <property type="project" value="TreeGrafter"/>
</dbReference>
<dbReference type="PANTHER" id="PTHR30313:SF2">
    <property type="entry name" value="DNA PRIMASE"/>
    <property type="match status" value="1"/>
</dbReference>
<dbReference type="CDD" id="cd18809">
    <property type="entry name" value="SF1_C_RecD"/>
    <property type="match status" value="1"/>
</dbReference>
<dbReference type="PANTHER" id="PTHR30313">
    <property type="entry name" value="DNA PRIMASE"/>
    <property type="match status" value="1"/>
</dbReference>
<dbReference type="InterPro" id="IPR037068">
    <property type="entry name" value="DNA_primase_core_N_sf"/>
</dbReference>
<dbReference type="Pfam" id="PF13155">
    <property type="entry name" value="Toprim_2"/>
    <property type="match status" value="1"/>
</dbReference>
<keyword evidence="5" id="KW-1185">Reference proteome</keyword>
<dbReference type="Gene3D" id="3.90.980.10">
    <property type="entry name" value="DNA primase, catalytic core, N-terminal domain"/>
    <property type="match status" value="1"/>
</dbReference>
<feature type="region of interest" description="Disordered" evidence="1">
    <location>
        <begin position="1265"/>
        <end position="1286"/>
    </location>
</feature>
<feature type="region of interest" description="Disordered" evidence="1">
    <location>
        <begin position="381"/>
        <end position="403"/>
    </location>
</feature>
<dbReference type="RefSeq" id="WP_183834991.1">
    <property type="nucleotide sequence ID" value="NZ_BJVQ01000045.1"/>
</dbReference>
<evidence type="ECO:0000256" key="1">
    <source>
        <dbReference type="SAM" id="MobiDB-lite"/>
    </source>
</evidence>
<sequence>MIAVAMNITKITQLAGVRYLLNTVATGDRPSTAQGGMSAYYTAAGTPPGRWWGAGAAAIGLSAGQPVTHDGAEALFSRFAHPITGARLGQTSVQLHTAREQVSANTVSGFDLTFRIPKSVSVLWGTADEATQVAILAAHHEAIDQALSWVQDEVLCTRSGRGGVVSSPVVGMVAARFDHWDTREGDPHLHSHVVVANRVQRAADGKWMTVDGASLYRSAVAASELHENVLLDVLHERLGLTFTERARTTSRATKSVVLDVDGVPAEVVEKFSARAAQIQQVERDLVAAWSAEHDGRAPGRRDMDRIHQKAWAATRRPKDKTPRPLGELVAAWREQLRTLGHDPAAIVAGATGHDRQVVAADRVRADAPAVETFARRLLEQARRTSPGAARAPRAGDLEDDPESTVLRERAVAQVVDGALSSRATWSRANLRAEAERLTRMVRCARGERAALIDAITDLAVAECVPLTPQRYALPEAGRDDPRVARTTAAAGMDDPLARRFTHRRVLDAEACLRHLATAPGQSAPHVPEATARAVLDQVRTPHPLAEDQAAALAATTDPATITAVVGPAGTGKTTTMAAVRSCWEAEHGPGTVVGLATSARAAAELSAALGVQVHTVAKMLWETSPGGLAARAERRENAARMAARRSPRAQAAGARLLTQVDADAATYQVRPGQLVIIDEASMTGTFDLAQLARQVEAAGAKMLLVGDPAQLDAPAAGGMLGWLDRTGHATGLTSVWRFHEKWEAEASLALRTGDVQGLVEYEEAGRLRGGSTEDMLESAYSAVLTARAEGRSAILIAATNDQVDELNTRFTLDRRAAGDVDTTVLVPLRGSADAGVGEVILARKVDRTLRDEAGVPIRNGDLLTVMAIGPDGSVLAERGDESRARITLPATYLTESVELGYATTAHRAQGVTVDEGHLAIAYGERMTRELTYVAMTRGRSLNVAWVGLPSDEELRAEHQVVTDRPTPFTVLARALAAETAERTAHETAVREHDQAHNLGRLVAEYEYLSRWHHGPTLHAHLVAVRGQNEADAIAASTAWDALVATAARARAVDPARTARLLALPITRPEPDQAGQGVLFGAQNATDTVLDPAAILQHRLHAGIVQNADIGPNTPGWVAGVVPELTGADPVLSDLASQCAALITDRITQQTAALDQQGASWLDRLSPRPTDPARAEAWQRMVTAVAVYRDTYQVEGPDPLGPRPRGADRRRDRDWQRVTGVVETWDHDTVDQPLPDPWPDTDPWADVDWPAEVLDIEPWTEDLAATIDDLPPEPPEDPFPEPDPEPVTDERTVERIAAVNAAAWELWQSRAADSWVTGHLAERGLHPEAGHAPAGWTTTLDALRARGISDDALLEAGLATRASTGRLIDRFRDRLALPIRDGQDRIIAFTARANPATTDPAVPKYLNTSATEAYDKSAVLYGLDAGARRRLAAGATPVLLEGAMDVAAVRELATDDLVPVASCGTSVTAGQLDELRRAAGGLGNLIVATDPDTAGAKAAEHVWQLLSPNEAATAGIATMPDGQDPADLVKAGALDTLRTTLTRPSALTHAVIDAHADAAALETVEGRIAFVRQMATRLRRLPPEAVIAATDHLQAVVGDGLMPSTILAEVVDAYTPVHAEHIDYDLPEVEPYERDTPGVDL</sequence>
<dbReference type="InterPro" id="IPR014862">
    <property type="entry name" value="TrwC"/>
</dbReference>
<dbReference type="SUPFAM" id="SSF56731">
    <property type="entry name" value="DNA primase core"/>
    <property type="match status" value="1"/>
</dbReference>
<name>A0A511FES2_9CELL</name>
<dbReference type="GO" id="GO:0005737">
    <property type="term" value="C:cytoplasm"/>
    <property type="evidence" value="ECO:0007669"/>
    <property type="project" value="TreeGrafter"/>
</dbReference>
<dbReference type="Proteomes" id="UP000564629">
    <property type="component" value="Unassembled WGS sequence"/>
</dbReference>
<feature type="region of interest" description="Disordered" evidence="1">
    <location>
        <begin position="1192"/>
        <end position="1213"/>
    </location>
</feature>
<feature type="compositionally biased region" description="Acidic residues" evidence="1">
    <location>
        <begin position="1269"/>
        <end position="1286"/>
    </location>
</feature>
<dbReference type="SMART" id="SM00493">
    <property type="entry name" value="TOPRIM"/>
    <property type="match status" value="1"/>
</dbReference>
<dbReference type="NCBIfam" id="NF041492">
    <property type="entry name" value="MobF"/>
    <property type="match status" value="1"/>
</dbReference>
<proteinExistence type="predicted"/>
<accession>A0A511FES2</accession>
<evidence type="ECO:0000259" key="2">
    <source>
        <dbReference type="PROSITE" id="PS50880"/>
    </source>
</evidence>
<dbReference type="SMART" id="SM00382">
    <property type="entry name" value="AAA"/>
    <property type="match status" value="1"/>
</dbReference>
<dbReference type="EMBL" id="JACHDN010000001">
    <property type="protein sequence ID" value="MBB5473291.1"/>
    <property type="molecule type" value="Genomic_DNA"/>
</dbReference>
<reference evidence="3 5" key="1">
    <citation type="submission" date="2019-07" db="EMBL/GenBank/DDBJ databases">
        <title>Whole genome shotgun sequence of Cellulomonas hominis NBRC 16055.</title>
        <authorList>
            <person name="Hosoyama A."/>
            <person name="Uohara A."/>
            <person name="Ohji S."/>
            <person name="Ichikawa N."/>
        </authorList>
    </citation>
    <scope>NUCLEOTIDE SEQUENCE [LARGE SCALE GENOMIC DNA]</scope>
    <source>
        <strain evidence="3 5">NBRC 16055</strain>
    </source>
</reference>
<evidence type="ECO:0000313" key="6">
    <source>
        <dbReference type="Proteomes" id="UP000564629"/>
    </source>
</evidence>
<feature type="compositionally biased region" description="Basic and acidic residues" evidence="1">
    <location>
        <begin position="1204"/>
        <end position="1213"/>
    </location>
</feature>
<evidence type="ECO:0000313" key="5">
    <source>
        <dbReference type="Proteomes" id="UP000321723"/>
    </source>
</evidence>
<dbReference type="InterPro" id="IPR027417">
    <property type="entry name" value="P-loop_NTPase"/>
</dbReference>
<gene>
    <name evidence="3" type="ORF">CHO01_28290</name>
    <name evidence="4" type="ORF">HNR08_002027</name>
</gene>
<evidence type="ECO:0000313" key="4">
    <source>
        <dbReference type="EMBL" id="MBB5473291.1"/>
    </source>
</evidence>
<dbReference type="Pfam" id="PF13604">
    <property type="entry name" value="AAA_30"/>
    <property type="match status" value="1"/>
</dbReference>
<dbReference type="Gene3D" id="3.40.50.300">
    <property type="entry name" value="P-loop containing nucleotide triphosphate hydrolases"/>
    <property type="match status" value="2"/>
</dbReference>
<dbReference type="SUPFAM" id="SSF52540">
    <property type="entry name" value="P-loop containing nucleoside triphosphate hydrolases"/>
    <property type="match status" value="2"/>
</dbReference>
<dbReference type="Proteomes" id="UP000321723">
    <property type="component" value="Unassembled WGS sequence"/>
</dbReference>
<dbReference type="Gene3D" id="3.40.1360.10">
    <property type="match status" value="1"/>
</dbReference>
<evidence type="ECO:0000313" key="3">
    <source>
        <dbReference type="EMBL" id="GEL47713.1"/>
    </source>
</evidence>
<protein>
    <submittedName>
        <fullName evidence="4">DNA primase catalytic core</fullName>
    </submittedName>
</protein>
<dbReference type="InterPro" id="IPR006171">
    <property type="entry name" value="TOPRIM_dom"/>
</dbReference>
<dbReference type="InterPro" id="IPR013264">
    <property type="entry name" value="DNAG_N"/>
</dbReference>
<dbReference type="Pfam" id="PF08751">
    <property type="entry name" value="TrwC"/>
    <property type="match status" value="1"/>
</dbReference>
<dbReference type="InterPro" id="IPR003593">
    <property type="entry name" value="AAA+_ATPase"/>
</dbReference>
<organism evidence="3 5">
    <name type="scientific">Cellulomonas hominis</name>
    <dbReference type="NCBI Taxonomy" id="156981"/>
    <lineage>
        <taxon>Bacteria</taxon>
        <taxon>Bacillati</taxon>
        <taxon>Actinomycetota</taxon>
        <taxon>Actinomycetes</taxon>
        <taxon>Micrococcales</taxon>
        <taxon>Cellulomonadaceae</taxon>
        <taxon>Cellulomonas</taxon>
    </lineage>
</organism>
<comment type="caution">
    <text evidence="3">The sequence shown here is derived from an EMBL/GenBank/DDBJ whole genome shotgun (WGS) entry which is preliminary data.</text>
</comment>